<gene>
    <name evidence="2" type="ORF">ACFY05_37455</name>
</gene>
<dbReference type="EMBL" id="JBIAXI010000033">
    <property type="protein sequence ID" value="MFF4778525.1"/>
    <property type="molecule type" value="Genomic_DNA"/>
</dbReference>
<evidence type="ECO:0000313" key="2">
    <source>
        <dbReference type="EMBL" id="MFF4778525.1"/>
    </source>
</evidence>
<keyword evidence="3" id="KW-1185">Reference proteome</keyword>
<feature type="compositionally biased region" description="Pro residues" evidence="1">
    <location>
        <begin position="163"/>
        <end position="177"/>
    </location>
</feature>
<evidence type="ECO:0008006" key="4">
    <source>
        <dbReference type="Google" id="ProtNLM"/>
    </source>
</evidence>
<evidence type="ECO:0000313" key="3">
    <source>
        <dbReference type="Proteomes" id="UP001602119"/>
    </source>
</evidence>
<sequence length="177" mass="19215">MPQPDAERWFGASILTMTDYLPGLRLAPELNDAIDHLEGQFVTRRRVLRDSEAEDIPELRDTEPDEPLPALLLTACSLEGHSYLDTFLGLASGFGIGALLVGRSASGTTCEVGEGHQVTEASGTLAEKLRDTTLFHLTQSHPAPGRTRSHRRSPPYASATPRPASPPLVWPSPPRRG</sequence>
<feature type="region of interest" description="Disordered" evidence="1">
    <location>
        <begin position="138"/>
        <end position="177"/>
    </location>
</feature>
<evidence type="ECO:0000256" key="1">
    <source>
        <dbReference type="SAM" id="MobiDB-lite"/>
    </source>
</evidence>
<accession>A0ABW6VH32</accession>
<dbReference type="Proteomes" id="UP001602119">
    <property type="component" value="Unassembled WGS sequence"/>
</dbReference>
<protein>
    <recommendedName>
        <fullName evidence="4">CHAT domain-containing protein</fullName>
    </recommendedName>
</protein>
<proteinExistence type="predicted"/>
<reference evidence="2 3" key="1">
    <citation type="submission" date="2024-10" db="EMBL/GenBank/DDBJ databases">
        <title>The Natural Products Discovery Center: Release of the First 8490 Sequenced Strains for Exploring Actinobacteria Biosynthetic Diversity.</title>
        <authorList>
            <person name="Kalkreuter E."/>
            <person name="Kautsar S.A."/>
            <person name="Yang D."/>
            <person name="Bader C.D."/>
            <person name="Teijaro C.N."/>
            <person name="Fluegel L."/>
            <person name="Davis C.M."/>
            <person name="Simpson J.R."/>
            <person name="Lauterbach L."/>
            <person name="Steele A.D."/>
            <person name="Gui C."/>
            <person name="Meng S."/>
            <person name="Li G."/>
            <person name="Viehrig K."/>
            <person name="Ye F."/>
            <person name="Su P."/>
            <person name="Kiefer A.F."/>
            <person name="Nichols A."/>
            <person name="Cepeda A.J."/>
            <person name="Yan W."/>
            <person name="Fan B."/>
            <person name="Jiang Y."/>
            <person name="Adhikari A."/>
            <person name="Zheng C.-J."/>
            <person name="Schuster L."/>
            <person name="Cowan T.M."/>
            <person name="Smanski M.J."/>
            <person name="Chevrette M.G."/>
            <person name="De Carvalho L.P.S."/>
            <person name="Shen B."/>
        </authorList>
    </citation>
    <scope>NUCLEOTIDE SEQUENCE [LARGE SCALE GENOMIC DNA]</scope>
    <source>
        <strain evidence="2 3">NPDC001281</strain>
    </source>
</reference>
<organism evidence="2 3">
    <name type="scientific">Microtetraspora fusca</name>
    <dbReference type="NCBI Taxonomy" id="1997"/>
    <lineage>
        <taxon>Bacteria</taxon>
        <taxon>Bacillati</taxon>
        <taxon>Actinomycetota</taxon>
        <taxon>Actinomycetes</taxon>
        <taxon>Streptosporangiales</taxon>
        <taxon>Streptosporangiaceae</taxon>
        <taxon>Microtetraspora</taxon>
    </lineage>
</organism>
<name>A0ABW6VH32_MICFU</name>
<dbReference type="RefSeq" id="WP_387347087.1">
    <property type="nucleotide sequence ID" value="NZ_JBIAXI010000033.1"/>
</dbReference>
<comment type="caution">
    <text evidence="2">The sequence shown here is derived from an EMBL/GenBank/DDBJ whole genome shotgun (WGS) entry which is preliminary data.</text>
</comment>